<organism evidence="2 3">
    <name type="scientific">Strongyloides stercoralis</name>
    <name type="common">Threadworm</name>
    <dbReference type="NCBI Taxonomy" id="6248"/>
    <lineage>
        <taxon>Eukaryota</taxon>
        <taxon>Metazoa</taxon>
        <taxon>Ecdysozoa</taxon>
        <taxon>Nematoda</taxon>
        <taxon>Chromadorea</taxon>
        <taxon>Rhabditida</taxon>
        <taxon>Tylenchina</taxon>
        <taxon>Panagrolaimomorpha</taxon>
        <taxon>Strongyloidoidea</taxon>
        <taxon>Strongyloididae</taxon>
        <taxon>Strongyloides</taxon>
    </lineage>
</organism>
<dbReference type="WBParaSite" id="TCONS_00008005.p1">
    <property type="protein sequence ID" value="TCONS_00008005.p1"/>
    <property type="gene ID" value="XLOC_006011"/>
</dbReference>
<reference evidence="3" key="1">
    <citation type="submission" date="2024-02" db="UniProtKB">
        <authorList>
            <consortium name="WormBaseParasite"/>
        </authorList>
    </citation>
    <scope>IDENTIFICATION</scope>
</reference>
<dbReference type="AlphaFoldDB" id="A0AAF5D981"/>
<keyword evidence="2" id="KW-1185">Reference proteome</keyword>
<protein>
    <submittedName>
        <fullName evidence="3">Uncharacterized protein</fullName>
    </submittedName>
</protein>
<sequence>MNFIFGKKGKTDDNVSQKKILDNNDSKMENQMEDRRRSMSSEGDSLMLDNNHDNHVHDYIQRRGSISQILLGPETGLFGTHVPETHQNRKVSLDDFMAHYNKYQINGIGFDKEDYLKKQNYPFRK</sequence>
<dbReference type="Proteomes" id="UP000035681">
    <property type="component" value="Unplaced"/>
</dbReference>
<evidence type="ECO:0000313" key="3">
    <source>
        <dbReference type="WBParaSite" id="TCONS_00008005.p1"/>
    </source>
</evidence>
<evidence type="ECO:0000256" key="1">
    <source>
        <dbReference type="SAM" id="MobiDB-lite"/>
    </source>
</evidence>
<feature type="region of interest" description="Disordered" evidence="1">
    <location>
        <begin position="1"/>
        <end position="50"/>
    </location>
</feature>
<evidence type="ECO:0000313" key="2">
    <source>
        <dbReference type="Proteomes" id="UP000035681"/>
    </source>
</evidence>
<accession>A0AAF5D981</accession>
<proteinExistence type="predicted"/>
<feature type="compositionally biased region" description="Basic and acidic residues" evidence="1">
    <location>
        <begin position="9"/>
        <end position="39"/>
    </location>
</feature>
<name>A0AAF5D981_STRER</name>